<protein>
    <submittedName>
        <fullName evidence="1">Uncharacterized protein</fullName>
    </submittedName>
</protein>
<feature type="non-terminal residue" evidence="1">
    <location>
        <position position="1"/>
    </location>
</feature>
<dbReference type="EMBL" id="JBGFUD010016506">
    <property type="protein sequence ID" value="MFH4984305.1"/>
    <property type="molecule type" value="Genomic_DNA"/>
</dbReference>
<evidence type="ECO:0000313" key="2">
    <source>
        <dbReference type="Proteomes" id="UP001608902"/>
    </source>
</evidence>
<sequence length="119" mass="13623">RYTTDCLLESQPEPSVHILDKVVERCARQVQQLKLGGLTDCERRLGYLPEHQLIVTSDLSTSLEQLDRVRSFALRDCCLSSNVINRWCSGDCDFTNRLQTICFHGVWFERAADCQMLGV</sequence>
<reference evidence="1 2" key="1">
    <citation type="submission" date="2024-08" db="EMBL/GenBank/DDBJ databases">
        <title>Gnathostoma spinigerum genome.</title>
        <authorList>
            <person name="Gonzalez-Bertolin B."/>
            <person name="Monzon S."/>
            <person name="Zaballos A."/>
            <person name="Jimenez P."/>
            <person name="Dekumyoy P."/>
            <person name="Varona S."/>
            <person name="Cuesta I."/>
            <person name="Sumanam S."/>
            <person name="Adisakwattana P."/>
            <person name="Gasser R.B."/>
            <person name="Hernandez-Gonzalez A."/>
            <person name="Young N.D."/>
            <person name="Perteguer M.J."/>
        </authorList>
    </citation>
    <scope>NUCLEOTIDE SEQUENCE [LARGE SCALE GENOMIC DNA]</scope>
    <source>
        <strain evidence="1">AL3</strain>
        <tissue evidence="1">Liver</tissue>
    </source>
</reference>
<keyword evidence="2" id="KW-1185">Reference proteome</keyword>
<dbReference type="Proteomes" id="UP001608902">
    <property type="component" value="Unassembled WGS sequence"/>
</dbReference>
<gene>
    <name evidence="1" type="ORF">AB6A40_011014</name>
</gene>
<evidence type="ECO:0000313" key="1">
    <source>
        <dbReference type="EMBL" id="MFH4984305.1"/>
    </source>
</evidence>
<name>A0ABD6EWJ5_9BILA</name>
<comment type="caution">
    <text evidence="1">The sequence shown here is derived from an EMBL/GenBank/DDBJ whole genome shotgun (WGS) entry which is preliminary data.</text>
</comment>
<proteinExistence type="predicted"/>
<organism evidence="1 2">
    <name type="scientific">Gnathostoma spinigerum</name>
    <dbReference type="NCBI Taxonomy" id="75299"/>
    <lineage>
        <taxon>Eukaryota</taxon>
        <taxon>Metazoa</taxon>
        <taxon>Ecdysozoa</taxon>
        <taxon>Nematoda</taxon>
        <taxon>Chromadorea</taxon>
        <taxon>Rhabditida</taxon>
        <taxon>Spirurina</taxon>
        <taxon>Gnathostomatomorpha</taxon>
        <taxon>Gnathostomatoidea</taxon>
        <taxon>Gnathostomatidae</taxon>
        <taxon>Gnathostoma</taxon>
    </lineage>
</organism>
<dbReference type="AlphaFoldDB" id="A0ABD6EWJ5"/>
<accession>A0ABD6EWJ5</accession>